<comment type="caution">
    <text evidence="15">The sequence shown here is derived from an EMBL/GenBank/DDBJ whole genome shotgun (WGS) entry which is preliminary data.</text>
</comment>
<dbReference type="GO" id="GO:0140825">
    <property type="term" value="F:lactoperoxidase activity"/>
    <property type="evidence" value="ECO:0007669"/>
    <property type="project" value="UniProtKB-EC"/>
</dbReference>
<dbReference type="InterPro" id="IPR002016">
    <property type="entry name" value="Haem_peroxidase"/>
</dbReference>
<dbReference type="PANTHER" id="PTHR31517">
    <property type="match status" value="1"/>
</dbReference>
<dbReference type="Gene3D" id="1.10.420.10">
    <property type="entry name" value="Peroxidase, domain 2"/>
    <property type="match status" value="1"/>
</dbReference>
<feature type="domain" description="Plant heme peroxidase family profile" evidence="14">
    <location>
        <begin position="5"/>
        <end position="167"/>
    </location>
</feature>
<reference evidence="15 16" key="1">
    <citation type="journal article" date="2020" name="Mol. Plant">
        <title>The Chromosome-Based Rubber Tree Genome Provides New Insights into Spurge Genome Evolution and Rubber Biosynthesis.</title>
        <authorList>
            <person name="Liu J."/>
            <person name="Shi C."/>
            <person name="Shi C.C."/>
            <person name="Li W."/>
            <person name="Zhang Q.J."/>
            <person name="Zhang Y."/>
            <person name="Li K."/>
            <person name="Lu H.F."/>
            <person name="Shi C."/>
            <person name="Zhu S.T."/>
            <person name="Xiao Z.Y."/>
            <person name="Nan H."/>
            <person name="Yue Y."/>
            <person name="Zhu X.G."/>
            <person name="Wu Y."/>
            <person name="Hong X.N."/>
            <person name="Fan G.Y."/>
            <person name="Tong Y."/>
            <person name="Zhang D."/>
            <person name="Mao C.L."/>
            <person name="Liu Y.L."/>
            <person name="Hao S.J."/>
            <person name="Liu W.Q."/>
            <person name="Lv M.Q."/>
            <person name="Zhang H.B."/>
            <person name="Liu Y."/>
            <person name="Hu-Tang G.R."/>
            <person name="Wang J.P."/>
            <person name="Wang J.H."/>
            <person name="Sun Y.H."/>
            <person name="Ni S.B."/>
            <person name="Chen W.B."/>
            <person name="Zhang X.C."/>
            <person name="Jiao Y.N."/>
            <person name="Eichler E.E."/>
            <person name="Li G.H."/>
            <person name="Liu X."/>
            <person name="Gao L.Z."/>
        </authorList>
    </citation>
    <scope>NUCLEOTIDE SEQUENCE [LARGE SCALE GENOMIC DNA]</scope>
    <source>
        <strain evidence="16">cv. GT1</strain>
        <tissue evidence="15">Leaf</tissue>
    </source>
</reference>
<keyword evidence="13" id="KW-0732">Signal</keyword>
<sequence>MSWWVSCADILTLVARDAVFMIGGPSWDVPTGRGHTIGIGHCSTISVRLYNFTGKGDTDPSLDPKYAATLNKKCKPGDKKAAVEMYPGSFTKFDEDYYSNVSKRRGLFQSDAALLDDGESRTYVQLQSHNHGLTFARDFGASMIKMGYVGVLTGNQGEIRKRCAFVNLFVRKWKIVQNNYYN</sequence>
<comment type="cofactor">
    <cofactor evidence="10">
        <name>heme b</name>
        <dbReference type="ChEBI" id="CHEBI:60344"/>
    </cofactor>
    <text evidence="10">Binds 1 heme b (iron(II)-protoporphyrin IX) group per subunit.</text>
</comment>
<keyword evidence="7" id="KW-0560">Oxidoreductase</keyword>
<evidence type="ECO:0000256" key="11">
    <source>
        <dbReference type="PIRSR" id="PIRSR600823-5"/>
    </source>
</evidence>
<feature type="signal peptide" evidence="13">
    <location>
        <begin position="1"/>
        <end position="16"/>
    </location>
</feature>
<dbReference type="Proteomes" id="UP000467840">
    <property type="component" value="Chromosome 13"/>
</dbReference>
<comment type="catalytic activity">
    <reaction evidence="1">
        <text>2 a phenolic donor + H2O2 = 2 a phenolic radical donor + 2 H2O</text>
        <dbReference type="Rhea" id="RHEA:56136"/>
        <dbReference type="ChEBI" id="CHEBI:15377"/>
        <dbReference type="ChEBI" id="CHEBI:16240"/>
        <dbReference type="ChEBI" id="CHEBI:139520"/>
        <dbReference type="ChEBI" id="CHEBI:139521"/>
        <dbReference type="EC" id="1.11.1.7"/>
    </reaction>
</comment>
<proteinExistence type="inferred from homology"/>
<feature type="binding site" evidence="10">
    <location>
        <position position="94"/>
    </location>
    <ligand>
        <name>Ca(2+)</name>
        <dbReference type="ChEBI" id="CHEBI:29108"/>
        <label>2</label>
    </ligand>
</feature>
<feature type="disulfide bond" evidence="11">
    <location>
        <begin position="42"/>
        <end position="74"/>
    </location>
</feature>
<evidence type="ECO:0000256" key="10">
    <source>
        <dbReference type="PIRSR" id="PIRSR600823-3"/>
    </source>
</evidence>
<dbReference type="PRINTS" id="PR00458">
    <property type="entry name" value="PEROXIDASE"/>
</dbReference>
<dbReference type="PANTHER" id="PTHR31517:SF84">
    <property type="entry name" value="PEROXIDASE"/>
    <property type="match status" value="1"/>
</dbReference>
<keyword evidence="5" id="KW-0349">Heme</keyword>
<evidence type="ECO:0000256" key="9">
    <source>
        <dbReference type="ARBA" id="ARBA00023157"/>
    </source>
</evidence>
<comment type="cofactor">
    <cofactor evidence="10">
        <name>Ca(2+)</name>
        <dbReference type="ChEBI" id="CHEBI:29108"/>
    </cofactor>
    <text evidence="10">Binds 2 calcium ions per subunit.</text>
</comment>
<keyword evidence="6 10" id="KW-0479">Metal-binding</keyword>
<evidence type="ECO:0000313" key="16">
    <source>
        <dbReference type="Proteomes" id="UP000467840"/>
    </source>
</evidence>
<dbReference type="InterPro" id="IPR010255">
    <property type="entry name" value="Haem_peroxidase_sf"/>
</dbReference>
<dbReference type="AlphaFoldDB" id="A0A6A6KW58"/>
<accession>A0A6A6KW58</accession>
<evidence type="ECO:0000256" key="3">
    <source>
        <dbReference type="ARBA" id="ARBA00012313"/>
    </source>
</evidence>
<organism evidence="15 16">
    <name type="scientific">Hevea brasiliensis</name>
    <name type="common">Para rubber tree</name>
    <name type="synonym">Siphonia brasiliensis</name>
    <dbReference type="NCBI Taxonomy" id="3981"/>
    <lineage>
        <taxon>Eukaryota</taxon>
        <taxon>Viridiplantae</taxon>
        <taxon>Streptophyta</taxon>
        <taxon>Embryophyta</taxon>
        <taxon>Tracheophyta</taxon>
        <taxon>Spermatophyta</taxon>
        <taxon>Magnoliopsida</taxon>
        <taxon>eudicotyledons</taxon>
        <taxon>Gunneridae</taxon>
        <taxon>Pentapetalae</taxon>
        <taxon>rosids</taxon>
        <taxon>fabids</taxon>
        <taxon>Malpighiales</taxon>
        <taxon>Euphorbiaceae</taxon>
        <taxon>Crotonoideae</taxon>
        <taxon>Micrandreae</taxon>
        <taxon>Hevea</taxon>
    </lineage>
</organism>
<dbReference type="SUPFAM" id="SSF48113">
    <property type="entry name" value="Heme-dependent peroxidases"/>
    <property type="match status" value="1"/>
</dbReference>
<dbReference type="GO" id="GO:0046872">
    <property type="term" value="F:metal ion binding"/>
    <property type="evidence" value="ECO:0007669"/>
    <property type="project" value="UniProtKB-KW"/>
</dbReference>
<dbReference type="PROSITE" id="PS50873">
    <property type="entry name" value="PEROXIDASE_4"/>
    <property type="match status" value="1"/>
</dbReference>
<evidence type="ECO:0000256" key="13">
    <source>
        <dbReference type="SAM" id="SignalP"/>
    </source>
</evidence>
<feature type="binding site" evidence="10">
    <location>
        <position position="36"/>
    </location>
    <ligand>
        <name>Ca(2+)</name>
        <dbReference type="ChEBI" id="CHEBI:29108"/>
        <label>2</label>
    </ligand>
</feature>
<keyword evidence="4" id="KW-0575">Peroxidase</keyword>
<comment type="function">
    <text evidence="2">Removal of H(2)O(2), oxidation of toxic reductants, biosynthesis and degradation of lignin, suberization, auxin catabolism, response to environmental stresses such as wounding, pathogen attack and oxidative stress. These functions might be dependent on each isozyme/isoform in each plant tissue.</text>
</comment>
<evidence type="ECO:0000256" key="4">
    <source>
        <dbReference type="ARBA" id="ARBA00022559"/>
    </source>
</evidence>
<feature type="binding site" description="axial binding residue" evidence="10">
    <location>
        <position position="35"/>
    </location>
    <ligand>
        <name>heme b</name>
        <dbReference type="ChEBI" id="CHEBI:60344"/>
    </ligand>
    <ligandPart>
        <name>Fe</name>
        <dbReference type="ChEBI" id="CHEBI:18248"/>
    </ligandPart>
</feature>
<evidence type="ECO:0000256" key="7">
    <source>
        <dbReference type="ARBA" id="ARBA00023002"/>
    </source>
</evidence>
<dbReference type="FunFam" id="1.10.420.10:FF:000001">
    <property type="entry name" value="Peroxidase"/>
    <property type="match status" value="1"/>
</dbReference>
<dbReference type="GO" id="GO:0020037">
    <property type="term" value="F:heme binding"/>
    <property type="evidence" value="ECO:0007669"/>
    <property type="project" value="InterPro"/>
</dbReference>
<keyword evidence="8 10" id="KW-0408">Iron</keyword>
<feature type="chain" id="PRO_5025664591" description="peroxidase" evidence="13">
    <location>
        <begin position="17"/>
        <end position="182"/>
    </location>
</feature>
<keyword evidence="10" id="KW-0106">Calcium</keyword>
<evidence type="ECO:0000259" key="14">
    <source>
        <dbReference type="PROSITE" id="PS50873"/>
    </source>
</evidence>
<dbReference type="Pfam" id="PF00141">
    <property type="entry name" value="peroxidase"/>
    <property type="match status" value="2"/>
</dbReference>
<evidence type="ECO:0000256" key="5">
    <source>
        <dbReference type="ARBA" id="ARBA00022617"/>
    </source>
</evidence>
<dbReference type="InterPro" id="IPR000823">
    <property type="entry name" value="Peroxidase_pln"/>
</dbReference>
<name>A0A6A6KW58_HEVBR</name>
<keyword evidence="16" id="KW-1185">Reference proteome</keyword>
<evidence type="ECO:0000256" key="12">
    <source>
        <dbReference type="RuleBase" id="RU004241"/>
    </source>
</evidence>
<dbReference type="EMBL" id="JAAGAX010000014">
    <property type="protein sequence ID" value="KAF2292198.1"/>
    <property type="molecule type" value="Genomic_DNA"/>
</dbReference>
<comment type="similarity">
    <text evidence="12">Belongs to the peroxidase family.</text>
</comment>
<evidence type="ECO:0000256" key="6">
    <source>
        <dbReference type="ARBA" id="ARBA00022723"/>
    </source>
</evidence>
<keyword evidence="9 11" id="KW-1015">Disulfide bond</keyword>
<dbReference type="EC" id="1.11.1.7" evidence="3"/>
<gene>
    <name evidence="15" type="ORF">GH714_015934</name>
</gene>
<evidence type="ECO:0000256" key="1">
    <source>
        <dbReference type="ARBA" id="ARBA00000189"/>
    </source>
</evidence>
<protein>
    <recommendedName>
        <fullName evidence="3">peroxidase</fullName>
        <ecNumber evidence="3">1.11.1.7</ecNumber>
    </recommendedName>
</protein>
<dbReference type="GO" id="GO:0006979">
    <property type="term" value="P:response to oxidative stress"/>
    <property type="evidence" value="ECO:0007669"/>
    <property type="project" value="InterPro"/>
</dbReference>
<evidence type="ECO:0000313" key="15">
    <source>
        <dbReference type="EMBL" id="KAF2292198.1"/>
    </source>
</evidence>
<evidence type="ECO:0000256" key="8">
    <source>
        <dbReference type="ARBA" id="ARBA00023004"/>
    </source>
</evidence>
<evidence type="ECO:0000256" key="2">
    <source>
        <dbReference type="ARBA" id="ARBA00002322"/>
    </source>
</evidence>